<feature type="region of interest" description="Disordered" evidence="1">
    <location>
        <begin position="76"/>
        <end position="98"/>
    </location>
</feature>
<name>A0A2M9CDP5_9CELL</name>
<evidence type="ECO:0000313" key="2">
    <source>
        <dbReference type="EMBL" id="PJJ69985.1"/>
    </source>
</evidence>
<gene>
    <name evidence="2" type="ORF">CLV28_2462</name>
</gene>
<reference evidence="2 3" key="1">
    <citation type="submission" date="2017-11" db="EMBL/GenBank/DDBJ databases">
        <title>Genomic Encyclopedia of Archaeal and Bacterial Type Strains, Phase II (KMG-II): From Individual Species to Whole Genera.</title>
        <authorList>
            <person name="Goeker M."/>
        </authorList>
    </citation>
    <scope>NUCLEOTIDE SEQUENCE [LARGE SCALE GENOMIC DNA]</scope>
    <source>
        <strain evidence="2 3">DSM 25478</strain>
    </source>
</reference>
<accession>A0A2M9CDP5</accession>
<protein>
    <submittedName>
        <fullName evidence="2">Uncharacterized protein</fullName>
    </submittedName>
</protein>
<dbReference type="AlphaFoldDB" id="A0A2M9CDP5"/>
<dbReference type="Pfam" id="PF18986">
    <property type="entry name" value="DUF5719"/>
    <property type="match status" value="1"/>
</dbReference>
<keyword evidence="3" id="KW-1185">Reference proteome</keyword>
<sequence length="545" mass="52595">MTRTTMTRTTTSARTRLARSTGVVASAVILVAATAGVVVAGPDLATTVAGEPSATGTARSTVTVPAPDRTLVCPSPARLSDTESVGDAEFDARPSPTTTTLSALVVPGADDGPATLAPLGAVDGTTGDGTTADGTTVDGVATAGDVGVAQVLDAPATSAAAAAAVASTTLEGDLRGLAAAACVSPGVDHWLVGGSTEAGSSTQLVLQNPGVTPAAVTMTVAGPSGPTEISGSDRFVVAPGSQVVTLVEAGAPGLARTVVHVTSEGALVSAYLQHSTVDGIVAQGVADVVPGTGPSTRLVVPGVVSGGEDVGDEGAPVLRVLAPDADAAVTVSLLGPDGPVDLPGLDDVDLPAGAVVDLGLGGVPPGTYTAVVEATAPVVAGVELRRDGEQDPDATRDALQRDRAWIPATAPGAGAVAVPPGVVGTLVASAVPRDDDAGGALAATLVAYGADGAELASRDVDLDVGSTTTLALADLADDGPVAGVRLVTGDAPAGVEMAWGLAVSAGEPAAGATEGSLISWVAPTPDPVAEVTVQVGPADAVRPAP</sequence>
<comment type="caution">
    <text evidence="2">The sequence shown here is derived from an EMBL/GenBank/DDBJ whole genome shotgun (WGS) entry which is preliminary data.</text>
</comment>
<dbReference type="RefSeq" id="WP_157802633.1">
    <property type="nucleotide sequence ID" value="NZ_BOOX01000007.1"/>
</dbReference>
<dbReference type="EMBL" id="PGFE01000004">
    <property type="protein sequence ID" value="PJJ69985.1"/>
    <property type="molecule type" value="Genomic_DNA"/>
</dbReference>
<dbReference type="InterPro" id="IPR043777">
    <property type="entry name" value="DUF5719"/>
</dbReference>
<dbReference type="OrthoDB" id="3264966at2"/>
<evidence type="ECO:0000313" key="3">
    <source>
        <dbReference type="Proteomes" id="UP000231693"/>
    </source>
</evidence>
<proteinExistence type="predicted"/>
<organism evidence="2 3">
    <name type="scientific">Sediminihabitans luteus</name>
    <dbReference type="NCBI Taxonomy" id="1138585"/>
    <lineage>
        <taxon>Bacteria</taxon>
        <taxon>Bacillati</taxon>
        <taxon>Actinomycetota</taxon>
        <taxon>Actinomycetes</taxon>
        <taxon>Micrococcales</taxon>
        <taxon>Cellulomonadaceae</taxon>
        <taxon>Sediminihabitans</taxon>
    </lineage>
</organism>
<dbReference type="Proteomes" id="UP000231693">
    <property type="component" value="Unassembled WGS sequence"/>
</dbReference>
<evidence type="ECO:0000256" key="1">
    <source>
        <dbReference type="SAM" id="MobiDB-lite"/>
    </source>
</evidence>